<name>A0ABR1MI22_9PEZI</name>
<evidence type="ECO:0000256" key="8">
    <source>
        <dbReference type="SAM" id="Phobius"/>
    </source>
</evidence>
<dbReference type="InterPro" id="IPR006153">
    <property type="entry name" value="Cation/H_exchanger_TM"/>
</dbReference>
<feature type="transmembrane region" description="Helical" evidence="8">
    <location>
        <begin position="74"/>
        <end position="91"/>
    </location>
</feature>
<dbReference type="Gene3D" id="1.20.1530.20">
    <property type="match status" value="1"/>
</dbReference>
<evidence type="ECO:0000256" key="2">
    <source>
        <dbReference type="ARBA" id="ARBA00022448"/>
    </source>
</evidence>
<feature type="transmembrane region" description="Helical" evidence="8">
    <location>
        <begin position="311"/>
        <end position="329"/>
    </location>
</feature>
<sequence length="935" mass="100354">MFTLYSFCLHAPTPPPATLGPQVNPFFPPPPPRLSTLSAMSTNSTGNATSNRAAPQGGILEGANPTHYNKKDPIIIFIIQAGIIILFCRALHWPLAKLRQPRVIAEVIGGILLGPSVMGQIPDFTETIFPTASMPNLTLVANIGLVLFLFLVGLEVDLRFLVSNWKIALSVGLAGMALPFGLGAGISYGLYHDFNSEKGVVPVDFGVFLLFIGVAMAITAFPVLCRILTELKLLMTPVGIIVLSAGVGNDVVGWILLALCVALVNAGSGLTALWVLLVCLGYSLFLAYAIRPAFMWFLRRTRSLQDGPSEFVIVVTLLLTLTSAFFTGIIGVHPIFGAFMIGLICPHEGGFAIKVTEKIEDIVSALFLPLYFALSGLNTNLGLLDTGLTWGYVVGVIAVAFFGKFVGAALAARCCGLVWRESLTIGSLMSCKGLVELIVLNIGLQAKILSQRTFTIFVVMALITTFMTTPLTMWLYPPWYQKKLDAWKRGEIDWDTGATLKNGDKDDGSDSLAYEKLEASKIQRILVYLRLDNMSALLPFVSLFGGQPNFGKKMVHPLKLAPVSEVEEAPLPQRPIKAHGVRLLELTERTSTVMKVSEADEFGQHDPVVNTFRTFGYLNNLAISGEVDVVPEGSFSDVLVSRAGDNASDLIILPWSETGNMSELTVISNDAVQHKLSADTYSAFVSTVLNSSTCNAAVFINNGFGGSAPFERRKLARRLSAHSIRSNVDKNPTTAPSASRSHHVFLPFFGGADDRAALRLVLQLAEHPDVTATIVHFKAPDGYFDQPVSESIVSSPHNLSTPSASKQALASTTSVPAPERDAAFFASLRQSIPADLAERVAFETDTTPTPLGSAVERARSEMGRNARNAGDLIVVGRSLGSSGVLGREGCAKTNANVEAQRCLGVLAETVVRDEGVRASVLVVQGRVGGGGHKSE</sequence>
<gene>
    <name evidence="10" type="ORF">IWX46DRAFT_598152</name>
</gene>
<feature type="domain" description="Cation/H+ exchanger transmembrane" evidence="9">
    <location>
        <begin position="84"/>
        <end position="473"/>
    </location>
</feature>
<feature type="compositionally biased region" description="Polar residues" evidence="7">
    <location>
        <begin position="35"/>
        <end position="53"/>
    </location>
</feature>
<protein>
    <submittedName>
        <fullName evidence="10">Sodium/hydrogen exchanger family-domain-containing protein</fullName>
    </submittedName>
</protein>
<feature type="transmembrane region" description="Helical" evidence="8">
    <location>
        <begin position="103"/>
        <end position="122"/>
    </location>
</feature>
<dbReference type="Pfam" id="PF00999">
    <property type="entry name" value="Na_H_Exchanger"/>
    <property type="match status" value="1"/>
</dbReference>
<comment type="caution">
    <text evidence="10">The sequence shown here is derived from an EMBL/GenBank/DDBJ whole genome shotgun (WGS) entry which is preliminary data.</text>
</comment>
<feature type="transmembrane region" description="Helical" evidence="8">
    <location>
        <begin position="168"/>
        <end position="191"/>
    </location>
</feature>
<feature type="transmembrane region" description="Helical" evidence="8">
    <location>
        <begin position="270"/>
        <end position="290"/>
    </location>
</feature>
<comment type="subcellular location">
    <subcellularLocation>
        <location evidence="1">Membrane</location>
        <topology evidence="1">Multi-pass membrane protein</topology>
    </subcellularLocation>
</comment>
<feature type="transmembrane region" description="Helical" evidence="8">
    <location>
        <begin position="454"/>
        <end position="476"/>
    </location>
</feature>
<keyword evidence="3 8" id="KW-0812">Transmembrane</keyword>
<keyword evidence="4 8" id="KW-1133">Transmembrane helix</keyword>
<dbReference type="InterPro" id="IPR038770">
    <property type="entry name" value="Na+/solute_symporter_sf"/>
</dbReference>
<keyword evidence="2" id="KW-0813">Transport</keyword>
<organism evidence="10 11">
    <name type="scientific">Phyllosticta citricarpa</name>
    <dbReference type="NCBI Taxonomy" id="55181"/>
    <lineage>
        <taxon>Eukaryota</taxon>
        <taxon>Fungi</taxon>
        <taxon>Dikarya</taxon>
        <taxon>Ascomycota</taxon>
        <taxon>Pezizomycotina</taxon>
        <taxon>Dothideomycetes</taxon>
        <taxon>Dothideomycetes incertae sedis</taxon>
        <taxon>Botryosphaeriales</taxon>
        <taxon>Phyllostictaceae</taxon>
        <taxon>Phyllosticta</taxon>
    </lineage>
</organism>
<feature type="transmembrane region" description="Helical" evidence="8">
    <location>
        <begin position="390"/>
        <end position="411"/>
    </location>
</feature>
<reference evidence="10 11" key="1">
    <citation type="submission" date="2024-04" db="EMBL/GenBank/DDBJ databases">
        <title>Phyllosticta paracitricarpa is synonymous to the EU quarantine fungus P. citricarpa based on phylogenomic analyses.</title>
        <authorList>
            <consortium name="Lawrence Berkeley National Laboratory"/>
            <person name="Van Ingen-Buijs V.A."/>
            <person name="Van Westerhoven A.C."/>
            <person name="Haridas S."/>
            <person name="Skiadas P."/>
            <person name="Martin F."/>
            <person name="Groenewald J.Z."/>
            <person name="Crous P.W."/>
            <person name="Seidl M.F."/>
        </authorList>
    </citation>
    <scope>NUCLEOTIDE SEQUENCE [LARGE SCALE GENOMIC DNA]</scope>
    <source>
        <strain evidence="10 11">CBS 122670</strain>
    </source>
</reference>
<dbReference type="Proteomes" id="UP001365128">
    <property type="component" value="Unassembled WGS sequence"/>
</dbReference>
<evidence type="ECO:0000256" key="4">
    <source>
        <dbReference type="ARBA" id="ARBA00022989"/>
    </source>
</evidence>
<proteinExistence type="predicted"/>
<feature type="transmembrane region" description="Helical" evidence="8">
    <location>
        <begin position="203"/>
        <end position="228"/>
    </location>
</feature>
<keyword evidence="5" id="KW-0406">Ion transport</keyword>
<evidence type="ECO:0000256" key="1">
    <source>
        <dbReference type="ARBA" id="ARBA00004141"/>
    </source>
</evidence>
<feature type="transmembrane region" description="Helical" evidence="8">
    <location>
        <begin position="134"/>
        <end position="156"/>
    </location>
</feature>
<evidence type="ECO:0000259" key="9">
    <source>
        <dbReference type="Pfam" id="PF00999"/>
    </source>
</evidence>
<evidence type="ECO:0000256" key="3">
    <source>
        <dbReference type="ARBA" id="ARBA00022692"/>
    </source>
</evidence>
<evidence type="ECO:0000256" key="5">
    <source>
        <dbReference type="ARBA" id="ARBA00023065"/>
    </source>
</evidence>
<feature type="transmembrane region" description="Helical" evidence="8">
    <location>
        <begin position="240"/>
        <end position="264"/>
    </location>
</feature>
<dbReference type="EMBL" id="JBBPDW010000012">
    <property type="protein sequence ID" value="KAK7547644.1"/>
    <property type="molecule type" value="Genomic_DNA"/>
</dbReference>
<dbReference type="PANTHER" id="PTHR32468:SF0">
    <property type="entry name" value="K(+)_H(+) ANTIPORTER 1"/>
    <property type="match status" value="1"/>
</dbReference>
<feature type="region of interest" description="Disordered" evidence="7">
    <location>
        <begin position="34"/>
        <end position="56"/>
    </location>
</feature>
<dbReference type="InterPro" id="IPR050794">
    <property type="entry name" value="CPA2_transporter"/>
</dbReference>
<accession>A0ABR1MI22</accession>
<dbReference type="PANTHER" id="PTHR32468">
    <property type="entry name" value="CATION/H + ANTIPORTER"/>
    <property type="match status" value="1"/>
</dbReference>
<evidence type="ECO:0000313" key="11">
    <source>
        <dbReference type="Proteomes" id="UP001365128"/>
    </source>
</evidence>
<evidence type="ECO:0000256" key="7">
    <source>
        <dbReference type="SAM" id="MobiDB-lite"/>
    </source>
</evidence>
<evidence type="ECO:0000313" key="10">
    <source>
        <dbReference type="EMBL" id="KAK7547644.1"/>
    </source>
</evidence>
<keyword evidence="11" id="KW-1185">Reference proteome</keyword>
<evidence type="ECO:0000256" key="6">
    <source>
        <dbReference type="ARBA" id="ARBA00023136"/>
    </source>
</evidence>
<keyword evidence="6 8" id="KW-0472">Membrane</keyword>